<dbReference type="EMBL" id="CP058559">
    <property type="protein sequence ID" value="QNO14669.1"/>
    <property type="molecule type" value="Genomic_DNA"/>
</dbReference>
<feature type="compositionally biased region" description="Basic residues" evidence="1">
    <location>
        <begin position="60"/>
        <end position="69"/>
    </location>
</feature>
<reference evidence="2 3" key="1">
    <citation type="submission" date="2020-07" db="EMBL/GenBank/DDBJ databases">
        <title>Alkalicella. sp. LB2 genome.</title>
        <authorList>
            <person name="Postec A."/>
            <person name="Quemeneur M."/>
        </authorList>
    </citation>
    <scope>NUCLEOTIDE SEQUENCE [LARGE SCALE GENOMIC DNA]</scope>
    <source>
        <strain evidence="2 3">LB2</strain>
    </source>
</reference>
<keyword evidence="3" id="KW-1185">Reference proteome</keyword>
<evidence type="ECO:0000313" key="2">
    <source>
        <dbReference type="EMBL" id="QNO14669.1"/>
    </source>
</evidence>
<accession>A0A7G9W7K7</accession>
<feature type="compositionally biased region" description="Basic and acidic residues" evidence="1">
    <location>
        <begin position="1"/>
        <end position="31"/>
    </location>
</feature>
<dbReference type="RefSeq" id="WP_213168554.1">
    <property type="nucleotide sequence ID" value="NZ_CP058559.1"/>
</dbReference>
<sequence length="69" mass="7787">MSDTEKNQQGEQPQERKKMSLAEAMKQKLEAQKQQQGKGVSSTNNHQGNKKMKSQQTKKSTMHRRTGGA</sequence>
<feature type="region of interest" description="Disordered" evidence="1">
    <location>
        <begin position="1"/>
        <end position="69"/>
    </location>
</feature>
<evidence type="ECO:0000313" key="3">
    <source>
        <dbReference type="Proteomes" id="UP000516160"/>
    </source>
</evidence>
<dbReference type="AlphaFoldDB" id="A0A7G9W7K7"/>
<evidence type="ECO:0000256" key="1">
    <source>
        <dbReference type="SAM" id="MobiDB-lite"/>
    </source>
</evidence>
<gene>
    <name evidence="2" type="ORF">HYG86_07645</name>
</gene>
<protein>
    <submittedName>
        <fullName evidence="2">Uncharacterized protein</fullName>
    </submittedName>
</protein>
<organism evidence="2 3">
    <name type="scientific">Alkalicella caledoniensis</name>
    <dbReference type="NCBI Taxonomy" id="2731377"/>
    <lineage>
        <taxon>Bacteria</taxon>
        <taxon>Bacillati</taxon>
        <taxon>Bacillota</taxon>
        <taxon>Clostridia</taxon>
        <taxon>Eubacteriales</taxon>
        <taxon>Proteinivoracaceae</taxon>
        <taxon>Alkalicella</taxon>
    </lineage>
</organism>
<proteinExistence type="predicted"/>
<feature type="compositionally biased region" description="Polar residues" evidence="1">
    <location>
        <begin position="32"/>
        <end position="47"/>
    </location>
</feature>
<name>A0A7G9W7K7_ALKCA</name>
<dbReference type="Proteomes" id="UP000516160">
    <property type="component" value="Chromosome"/>
</dbReference>
<dbReference type="KEGG" id="acae:HYG86_07645"/>